<dbReference type="CDD" id="cd09272">
    <property type="entry name" value="RNase_HI_RT_Ty1"/>
    <property type="match status" value="1"/>
</dbReference>
<name>A0AAQ3U6M3_PASNO</name>
<dbReference type="PANTHER" id="PTHR11439:SF483">
    <property type="entry name" value="PEPTIDE SYNTHASE GLIP-LIKE, PUTATIVE (AFU_ORTHOLOGUE AFUA_3G12920)-RELATED"/>
    <property type="match status" value="1"/>
</dbReference>
<dbReference type="PANTHER" id="PTHR11439">
    <property type="entry name" value="GAG-POL-RELATED RETROTRANSPOSON"/>
    <property type="match status" value="1"/>
</dbReference>
<dbReference type="EMBL" id="CP144751">
    <property type="protein sequence ID" value="WVZ85164.1"/>
    <property type="molecule type" value="Genomic_DNA"/>
</dbReference>
<protein>
    <submittedName>
        <fullName evidence="1">Uncharacterized protein</fullName>
    </submittedName>
</protein>
<dbReference type="AlphaFoldDB" id="A0AAQ3U6M3"/>
<reference evidence="1 2" key="1">
    <citation type="submission" date="2024-02" db="EMBL/GenBank/DDBJ databases">
        <title>High-quality chromosome-scale genome assembly of Pensacola bahiagrass (Paspalum notatum Flugge var. saurae).</title>
        <authorList>
            <person name="Vega J.M."/>
            <person name="Podio M."/>
            <person name="Orjuela J."/>
            <person name="Siena L.A."/>
            <person name="Pessino S.C."/>
            <person name="Combes M.C."/>
            <person name="Mariac C."/>
            <person name="Albertini E."/>
            <person name="Pupilli F."/>
            <person name="Ortiz J.P.A."/>
            <person name="Leblanc O."/>
        </authorList>
    </citation>
    <scope>NUCLEOTIDE SEQUENCE [LARGE SCALE GENOMIC DNA]</scope>
    <source>
        <strain evidence="1">R1</strain>
        <tissue evidence="1">Leaf</tissue>
    </source>
</reference>
<gene>
    <name evidence="1" type="ORF">U9M48_032114</name>
</gene>
<keyword evidence="2" id="KW-1185">Reference proteome</keyword>
<sequence length="120" mass="13171">MAGDVDGRKSTIGVNFFLGGNPVSWLSQKQHVVALSSCEAEFIEGAPAACQAVWLRRLLEDITGAKVPAPVLKMDNQSIIALSKNPMLHDKSKHMDTKFHYIRECAEKGDIDIEFAGTQE</sequence>
<evidence type="ECO:0000313" key="2">
    <source>
        <dbReference type="Proteomes" id="UP001341281"/>
    </source>
</evidence>
<evidence type="ECO:0000313" key="1">
    <source>
        <dbReference type="EMBL" id="WVZ85164.1"/>
    </source>
</evidence>
<proteinExistence type="predicted"/>
<accession>A0AAQ3U6M3</accession>
<dbReference type="Proteomes" id="UP001341281">
    <property type="component" value="Chromosome 07"/>
</dbReference>
<organism evidence="1 2">
    <name type="scientific">Paspalum notatum var. saurae</name>
    <dbReference type="NCBI Taxonomy" id="547442"/>
    <lineage>
        <taxon>Eukaryota</taxon>
        <taxon>Viridiplantae</taxon>
        <taxon>Streptophyta</taxon>
        <taxon>Embryophyta</taxon>
        <taxon>Tracheophyta</taxon>
        <taxon>Spermatophyta</taxon>
        <taxon>Magnoliopsida</taxon>
        <taxon>Liliopsida</taxon>
        <taxon>Poales</taxon>
        <taxon>Poaceae</taxon>
        <taxon>PACMAD clade</taxon>
        <taxon>Panicoideae</taxon>
        <taxon>Andropogonodae</taxon>
        <taxon>Paspaleae</taxon>
        <taxon>Paspalinae</taxon>
        <taxon>Paspalum</taxon>
    </lineage>
</organism>